<keyword evidence="1" id="KW-0282">Flagellum</keyword>
<dbReference type="PANTHER" id="PTHR39185:SF1">
    <property type="entry name" value="SWARMING MOTILITY PROTEIN SWRD"/>
    <property type="match status" value="1"/>
</dbReference>
<dbReference type="EMBL" id="QXJM01000037">
    <property type="protein sequence ID" value="RIE03291.1"/>
    <property type="molecule type" value="Genomic_DNA"/>
</dbReference>
<keyword evidence="1" id="KW-0969">Cilium</keyword>
<keyword evidence="2" id="KW-1185">Reference proteome</keyword>
<dbReference type="Pfam" id="PF06289">
    <property type="entry name" value="FlbD"/>
    <property type="match status" value="1"/>
</dbReference>
<dbReference type="InterPro" id="IPR009384">
    <property type="entry name" value="SwrD-like"/>
</dbReference>
<gene>
    <name evidence="1" type="ORF">D3H35_11415</name>
</gene>
<dbReference type="AlphaFoldDB" id="A0A398CVQ2"/>
<dbReference type="OrthoDB" id="9799862at2"/>
<organism evidence="1 2">
    <name type="scientific">Cohnella faecalis</name>
    <dbReference type="NCBI Taxonomy" id="2315694"/>
    <lineage>
        <taxon>Bacteria</taxon>
        <taxon>Bacillati</taxon>
        <taxon>Bacillota</taxon>
        <taxon>Bacilli</taxon>
        <taxon>Bacillales</taxon>
        <taxon>Paenibacillaceae</taxon>
        <taxon>Cohnella</taxon>
    </lineage>
</organism>
<dbReference type="RefSeq" id="WP_119149402.1">
    <property type="nucleotide sequence ID" value="NZ_JBHSOV010000024.1"/>
</dbReference>
<comment type="caution">
    <text evidence="1">The sequence shown here is derived from an EMBL/GenBank/DDBJ whole genome shotgun (WGS) entry which is preliminary data.</text>
</comment>
<dbReference type="Proteomes" id="UP000266340">
    <property type="component" value="Unassembled WGS sequence"/>
</dbReference>
<name>A0A398CVQ2_9BACL</name>
<reference evidence="1 2" key="1">
    <citation type="submission" date="2018-09" db="EMBL/GenBank/DDBJ databases">
        <title>Cohnella cavernae sp. nov., isolated from a karst cave.</title>
        <authorList>
            <person name="Zhu H."/>
        </authorList>
    </citation>
    <scope>NUCLEOTIDE SEQUENCE [LARGE SCALE GENOMIC DNA]</scope>
    <source>
        <strain evidence="1 2">K2E09-144</strain>
    </source>
</reference>
<proteinExistence type="predicted"/>
<accession>A0A398CVQ2</accession>
<evidence type="ECO:0000313" key="1">
    <source>
        <dbReference type="EMBL" id="RIE03291.1"/>
    </source>
</evidence>
<evidence type="ECO:0000313" key="2">
    <source>
        <dbReference type="Proteomes" id="UP000266340"/>
    </source>
</evidence>
<protein>
    <submittedName>
        <fullName evidence="1">Flagellar protein D</fullName>
    </submittedName>
</protein>
<sequence>MIAVTRLNGTKFTINALLIETVEETPDTMITLTTGKKFIVMENSSDVIRSIRHYLRSIGVLAAITGPANAQSEGATS</sequence>
<dbReference type="PANTHER" id="PTHR39185">
    <property type="entry name" value="SWARMING MOTILITY PROTEIN SWRD"/>
    <property type="match status" value="1"/>
</dbReference>
<keyword evidence="1" id="KW-0966">Cell projection</keyword>